<dbReference type="Proteomes" id="UP000053257">
    <property type="component" value="Unassembled WGS sequence"/>
</dbReference>
<dbReference type="OrthoDB" id="3232670at2759"/>
<reference evidence="2 3" key="1">
    <citation type="journal article" date="2014" name="PLoS Genet.">
        <title>Analysis of the Phlebiopsis gigantea genome, transcriptome and secretome provides insight into its pioneer colonization strategies of wood.</title>
        <authorList>
            <person name="Hori C."/>
            <person name="Ishida T."/>
            <person name="Igarashi K."/>
            <person name="Samejima M."/>
            <person name="Suzuki H."/>
            <person name="Master E."/>
            <person name="Ferreira P."/>
            <person name="Ruiz-Duenas F.J."/>
            <person name="Held B."/>
            <person name="Canessa P."/>
            <person name="Larrondo L.F."/>
            <person name="Schmoll M."/>
            <person name="Druzhinina I.S."/>
            <person name="Kubicek C.P."/>
            <person name="Gaskell J.A."/>
            <person name="Kersten P."/>
            <person name="St John F."/>
            <person name="Glasner J."/>
            <person name="Sabat G."/>
            <person name="Splinter BonDurant S."/>
            <person name="Syed K."/>
            <person name="Yadav J."/>
            <person name="Mgbeahuruike A.C."/>
            <person name="Kovalchuk A."/>
            <person name="Asiegbu F.O."/>
            <person name="Lackner G."/>
            <person name="Hoffmeister D."/>
            <person name="Rencoret J."/>
            <person name="Gutierrez A."/>
            <person name="Sun H."/>
            <person name="Lindquist E."/>
            <person name="Barry K."/>
            <person name="Riley R."/>
            <person name="Grigoriev I.V."/>
            <person name="Henrissat B."/>
            <person name="Kues U."/>
            <person name="Berka R.M."/>
            <person name="Martinez A.T."/>
            <person name="Covert S.F."/>
            <person name="Blanchette R.A."/>
            <person name="Cullen D."/>
        </authorList>
    </citation>
    <scope>NUCLEOTIDE SEQUENCE [LARGE SCALE GENOMIC DNA]</scope>
    <source>
        <strain evidence="2 3">11061_1 CR5-6</strain>
    </source>
</reference>
<feature type="region of interest" description="Disordered" evidence="1">
    <location>
        <begin position="136"/>
        <end position="167"/>
    </location>
</feature>
<evidence type="ECO:0000313" key="3">
    <source>
        <dbReference type="Proteomes" id="UP000053257"/>
    </source>
</evidence>
<keyword evidence="3" id="KW-1185">Reference proteome</keyword>
<feature type="compositionally biased region" description="Basic residues" evidence="1">
    <location>
        <begin position="154"/>
        <end position="165"/>
    </location>
</feature>
<organism evidence="2 3">
    <name type="scientific">Phlebiopsis gigantea (strain 11061_1 CR5-6)</name>
    <name type="common">White-rot fungus</name>
    <name type="synonym">Peniophora gigantea</name>
    <dbReference type="NCBI Taxonomy" id="745531"/>
    <lineage>
        <taxon>Eukaryota</taxon>
        <taxon>Fungi</taxon>
        <taxon>Dikarya</taxon>
        <taxon>Basidiomycota</taxon>
        <taxon>Agaricomycotina</taxon>
        <taxon>Agaricomycetes</taxon>
        <taxon>Polyporales</taxon>
        <taxon>Phanerochaetaceae</taxon>
        <taxon>Phlebiopsis</taxon>
    </lineage>
</organism>
<accession>A0A0C3S4W2</accession>
<gene>
    <name evidence="2" type="ORF">PHLGIDRAFT_128991</name>
</gene>
<evidence type="ECO:0000256" key="1">
    <source>
        <dbReference type="SAM" id="MobiDB-lite"/>
    </source>
</evidence>
<dbReference type="AlphaFoldDB" id="A0A0C3S4W2"/>
<evidence type="ECO:0000313" key="2">
    <source>
        <dbReference type="EMBL" id="KIP05257.1"/>
    </source>
</evidence>
<dbReference type="EMBL" id="KN840548">
    <property type="protein sequence ID" value="KIP05257.1"/>
    <property type="molecule type" value="Genomic_DNA"/>
</dbReference>
<proteinExistence type="predicted"/>
<dbReference type="HOGENOM" id="CLU_780991_0_0_1"/>
<sequence>MFNRTVTATATTARRQNVPRALQLPQAQRLSGVSPQSPLKDGMIVQIGTRALATPASPSLFFTASTPIVVSPTRRMATLAQCINSSMPAEIVYPSLGQVATAAQHISTFLDLYRVRAEDEAQLKKVKSPTSYDGSNTFAALEDITDPRESRITAPRRRGTVRRSRSLSDLQRGIAITTDVVHRAGRAATLEEPRRADSPLVSAQRTILASLPPPNAPLPSPPPPSALLRVKSPLPPTLVVHAAPKPAAYAALARPDGHAPLKSPRAPYWVKSASAMAPPKTPRTLRSERRQGWGGAWPMGSIGQVVGQMEN</sequence>
<name>A0A0C3S4W2_PHLG1</name>
<feature type="region of interest" description="Disordered" evidence="1">
    <location>
        <begin position="272"/>
        <end position="311"/>
    </location>
</feature>
<protein>
    <submittedName>
        <fullName evidence="2">Uncharacterized protein</fullName>
    </submittedName>
</protein>